<feature type="compositionally biased region" description="Basic and acidic residues" evidence="1">
    <location>
        <begin position="41"/>
        <end position="51"/>
    </location>
</feature>
<reference evidence="2" key="1">
    <citation type="submission" date="2020-03" db="EMBL/GenBank/DDBJ databases">
        <title>A high-quality chromosome-level genome assembly of a woody plant with both climbing and erect habits, Rhamnella rubrinervis.</title>
        <authorList>
            <person name="Lu Z."/>
            <person name="Yang Y."/>
            <person name="Zhu X."/>
            <person name="Sun Y."/>
        </authorList>
    </citation>
    <scope>NUCLEOTIDE SEQUENCE</scope>
    <source>
        <strain evidence="2">BYM</strain>
        <tissue evidence="2">Leaf</tissue>
    </source>
</reference>
<protein>
    <submittedName>
        <fullName evidence="2">Uncharacterized protein</fullName>
    </submittedName>
</protein>
<proteinExistence type="predicted"/>
<name>A0A8K0MMG6_9ROSA</name>
<gene>
    <name evidence="2" type="ORF">FNV43_RR07542</name>
</gene>
<dbReference type="EMBL" id="VOIH02000003">
    <property type="protein sequence ID" value="KAF3451447.1"/>
    <property type="molecule type" value="Genomic_DNA"/>
</dbReference>
<dbReference type="OrthoDB" id="1194182at2759"/>
<accession>A0A8K0MMG6</accession>
<dbReference type="Proteomes" id="UP000796880">
    <property type="component" value="Unassembled WGS sequence"/>
</dbReference>
<feature type="compositionally biased region" description="Low complexity" evidence="1">
    <location>
        <begin position="52"/>
        <end position="67"/>
    </location>
</feature>
<dbReference type="AlphaFoldDB" id="A0A8K0MMG6"/>
<feature type="compositionally biased region" description="Polar residues" evidence="1">
    <location>
        <begin position="29"/>
        <end position="38"/>
    </location>
</feature>
<comment type="caution">
    <text evidence="2">The sequence shown here is derived from an EMBL/GenBank/DDBJ whole genome shotgun (WGS) entry which is preliminary data.</text>
</comment>
<sequence length="173" mass="19298">MSVDVAADSASLDSLSFAGLVCIQDQQRKSPPTNNTAKQIHKQDPEFEFSRSRPQSTTSSPTKSPPTDLFISNGQLLPQSYPPQPKKHQVINQQHGRGLVPSTHPHCERSSGTKVSDRQYQEQRKQVKEKHAAPKSSFGWELFKSFVSPCRKCQAANSIVKAHKLRGENVKSY</sequence>
<feature type="compositionally biased region" description="Basic and acidic residues" evidence="1">
    <location>
        <begin position="105"/>
        <end position="132"/>
    </location>
</feature>
<evidence type="ECO:0000313" key="3">
    <source>
        <dbReference type="Proteomes" id="UP000796880"/>
    </source>
</evidence>
<evidence type="ECO:0000256" key="1">
    <source>
        <dbReference type="SAM" id="MobiDB-lite"/>
    </source>
</evidence>
<keyword evidence="3" id="KW-1185">Reference proteome</keyword>
<organism evidence="2 3">
    <name type="scientific">Rhamnella rubrinervis</name>
    <dbReference type="NCBI Taxonomy" id="2594499"/>
    <lineage>
        <taxon>Eukaryota</taxon>
        <taxon>Viridiplantae</taxon>
        <taxon>Streptophyta</taxon>
        <taxon>Embryophyta</taxon>
        <taxon>Tracheophyta</taxon>
        <taxon>Spermatophyta</taxon>
        <taxon>Magnoliopsida</taxon>
        <taxon>eudicotyledons</taxon>
        <taxon>Gunneridae</taxon>
        <taxon>Pentapetalae</taxon>
        <taxon>rosids</taxon>
        <taxon>fabids</taxon>
        <taxon>Rosales</taxon>
        <taxon>Rhamnaceae</taxon>
        <taxon>rhamnoid group</taxon>
        <taxon>Rhamneae</taxon>
        <taxon>Rhamnella</taxon>
    </lineage>
</organism>
<feature type="region of interest" description="Disordered" evidence="1">
    <location>
        <begin position="26"/>
        <end position="134"/>
    </location>
</feature>
<evidence type="ECO:0000313" key="2">
    <source>
        <dbReference type="EMBL" id="KAF3451447.1"/>
    </source>
</evidence>